<dbReference type="SUPFAM" id="SSF46689">
    <property type="entry name" value="Homeodomain-like"/>
    <property type="match status" value="1"/>
</dbReference>
<dbReference type="Pfam" id="PF00498">
    <property type="entry name" value="FHA"/>
    <property type="match status" value="1"/>
</dbReference>
<dbReference type="InterPro" id="IPR058031">
    <property type="entry name" value="AAA_lid_NorR"/>
</dbReference>
<sequence length="463" mass="49754">MRLLPSEAVSPEDGIQIPTVRVTATSPLGGKETAALGAAPLAVGSSAECGLTVRDPAVSRRHCEFVLSSRGITLRDLGSKNGTFVGEIRIVEAILPVGATIRIGTTRLSVVMSSPPTFLPLSRSTSFGDAVGQSQVMRSLFARLERASAVGDAVLLTGELGTGKKLLARALHEGGVQRNEAFVAVEISGRPPRHVERDLFGQASSQSHAGTRAEGAMLAGQDGALMRARSGTLLLEDVGDLSPDLQARLLRVLESRRLEPSSDSEGLPFEARVIAATRRNLKAQVDEGTFRSDLYYLLAELEMSVPPLRDRKDDIPMLAERFLAAQTPSRKLSDLPPTALDLLAAHAWPGNVRELQNMVVRLVFLPEEIATAISEEQANPTADDGAAAVVPAGKPSSEPSVDRLLALPLQQARELVLEAFERRYVTAKWRDAGGNAFIAAAKMGISEQLLRQLLERYRLDREG</sequence>
<dbReference type="AlphaFoldDB" id="A0A0K1E8E2"/>
<dbReference type="SMART" id="SM00240">
    <property type="entry name" value="FHA"/>
    <property type="match status" value="1"/>
</dbReference>
<evidence type="ECO:0000313" key="8">
    <source>
        <dbReference type="Proteomes" id="UP000067626"/>
    </source>
</evidence>
<dbReference type="RefSeq" id="WP_050429550.1">
    <property type="nucleotide sequence ID" value="NZ_CP012159.1"/>
</dbReference>
<evidence type="ECO:0000256" key="4">
    <source>
        <dbReference type="ARBA" id="ARBA00023163"/>
    </source>
</evidence>
<dbReference type="Gene3D" id="3.40.50.300">
    <property type="entry name" value="P-loop containing nucleotide triphosphate hydrolases"/>
    <property type="match status" value="1"/>
</dbReference>
<accession>A0A0K1E8E2</accession>
<keyword evidence="8" id="KW-1185">Reference proteome</keyword>
<dbReference type="InterPro" id="IPR009057">
    <property type="entry name" value="Homeodomain-like_sf"/>
</dbReference>
<feature type="domain" description="Sigma-54 factor interaction" evidence="6">
    <location>
        <begin position="130"/>
        <end position="364"/>
    </location>
</feature>
<evidence type="ECO:0000259" key="6">
    <source>
        <dbReference type="PROSITE" id="PS50045"/>
    </source>
</evidence>
<dbReference type="InterPro" id="IPR008984">
    <property type="entry name" value="SMAD_FHA_dom_sf"/>
</dbReference>
<dbReference type="InterPro" id="IPR027417">
    <property type="entry name" value="P-loop_NTPase"/>
</dbReference>
<dbReference type="InterPro" id="IPR000253">
    <property type="entry name" value="FHA_dom"/>
</dbReference>
<dbReference type="SUPFAM" id="SSF52540">
    <property type="entry name" value="P-loop containing nucleoside triphosphate hydrolases"/>
    <property type="match status" value="1"/>
</dbReference>
<dbReference type="InterPro" id="IPR025944">
    <property type="entry name" value="Sigma_54_int_dom_CS"/>
</dbReference>
<dbReference type="SUPFAM" id="SSF49879">
    <property type="entry name" value="SMAD/FHA domain"/>
    <property type="match status" value="1"/>
</dbReference>
<dbReference type="OrthoDB" id="5485507at2"/>
<dbReference type="PROSITE" id="PS50045">
    <property type="entry name" value="SIGMA54_INTERACT_4"/>
    <property type="match status" value="1"/>
</dbReference>
<evidence type="ECO:0000259" key="5">
    <source>
        <dbReference type="PROSITE" id="PS50006"/>
    </source>
</evidence>
<name>A0A0K1E8E2_CHOCO</name>
<dbReference type="Proteomes" id="UP000067626">
    <property type="component" value="Chromosome"/>
</dbReference>
<dbReference type="PANTHER" id="PTHR32071">
    <property type="entry name" value="TRANSCRIPTIONAL REGULATORY PROTEIN"/>
    <property type="match status" value="1"/>
</dbReference>
<organism evidence="7 8">
    <name type="scientific">Chondromyces crocatus</name>
    <dbReference type="NCBI Taxonomy" id="52"/>
    <lineage>
        <taxon>Bacteria</taxon>
        <taxon>Pseudomonadati</taxon>
        <taxon>Myxococcota</taxon>
        <taxon>Polyangia</taxon>
        <taxon>Polyangiales</taxon>
        <taxon>Polyangiaceae</taxon>
        <taxon>Chondromyces</taxon>
    </lineage>
</organism>
<feature type="domain" description="FHA" evidence="5">
    <location>
        <begin position="41"/>
        <end position="90"/>
    </location>
</feature>
<dbReference type="PROSITE" id="PS00688">
    <property type="entry name" value="SIGMA54_INTERACT_3"/>
    <property type="match status" value="1"/>
</dbReference>
<dbReference type="CDD" id="cd00060">
    <property type="entry name" value="FHA"/>
    <property type="match status" value="1"/>
</dbReference>
<evidence type="ECO:0000313" key="7">
    <source>
        <dbReference type="EMBL" id="AKT37141.1"/>
    </source>
</evidence>
<reference evidence="7 8" key="1">
    <citation type="submission" date="2015-07" db="EMBL/GenBank/DDBJ databases">
        <title>Genome analysis of myxobacterium Chondromyces crocatus Cm c5 reveals a high potential for natural compound synthesis and the genetic basis for the loss of fruiting body formation.</title>
        <authorList>
            <person name="Zaburannyi N."/>
            <person name="Bunk B."/>
            <person name="Maier J."/>
            <person name="Overmann J."/>
            <person name="Mueller R."/>
        </authorList>
    </citation>
    <scope>NUCLEOTIDE SEQUENCE [LARGE SCALE GENOMIC DNA]</scope>
    <source>
        <strain evidence="7 8">Cm c5</strain>
    </source>
</reference>
<keyword evidence="1" id="KW-0547">Nucleotide-binding</keyword>
<dbReference type="Gene3D" id="2.60.200.20">
    <property type="match status" value="1"/>
</dbReference>
<evidence type="ECO:0000256" key="3">
    <source>
        <dbReference type="ARBA" id="ARBA00023015"/>
    </source>
</evidence>
<evidence type="ECO:0000256" key="2">
    <source>
        <dbReference type="ARBA" id="ARBA00022840"/>
    </source>
</evidence>
<dbReference type="PROSITE" id="PS50006">
    <property type="entry name" value="FHA_DOMAIN"/>
    <property type="match status" value="1"/>
</dbReference>
<keyword evidence="4" id="KW-0804">Transcription</keyword>
<proteinExistence type="predicted"/>
<dbReference type="GO" id="GO:0006355">
    <property type="term" value="P:regulation of DNA-templated transcription"/>
    <property type="evidence" value="ECO:0007669"/>
    <property type="project" value="InterPro"/>
</dbReference>
<gene>
    <name evidence="7" type="ORF">CMC5_012710</name>
</gene>
<dbReference type="Gene3D" id="1.10.8.60">
    <property type="match status" value="1"/>
</dbReference>
<dbReference type="Pfam" id="PF25601">
    <property type="entry name" value="AAA_lid_14"/>
    <property type="match status" value="1"/>
</dbReference>
<dbReference type="CDD" id="cd00009">
    <property type="entry name" value="AAA"/>
    <property type="match status" value="1"/>
</dbReference>
<evidence type="ECO:0000256" key="1">
    <source>
        <dbReference type="ARBA" id="ARBA00022741"/>
    </source>
</evidence>
<protein>
    <submittedName>
        <fullName evidence="7">ATPase AAA</fullName>
    </submittedName>
</protein>
<dbReference type="KEGG" id="ccro:CMC5_012710"/>
<dbReference type="GO" id="GO:0005524">
    <property type="term" value="F:ATP binding"/>
    <property type="evidence" value="ECO:0007669"/>
    <property type="project" value="UniProtKB-KW"/>
</dbReference>
<dbReference type="Pfam" id="PF00158">
    <property type="entry name" value="Sigma54_activat"/>
    <property type="match status" value="1"/>
</dbReference>
<keyword evidence="2" id="KW-0067">ATP-binding</keyword>
<dbReference type="Gene3D" id="1.10.10.60">
    <property type="entry name" value="Homeodomain-like"/>
    <property type="match status" value="1"/>
</dbReference>
<keyword evidence="3" id="KW-0805">Transcription regulation</keyword>
<dbReference type="EMBL" id="CP012159">
    <property type="protein sequence ID" value="AKT37141.1"/>
    <property type="molecule type" value="Genomic_DNA"/>
</dbReference>
<dbReference type="STRING" id="52.CMC5_012710"/>
<dbReference type="InterPro" id="IPR002078">
    <property type="entry name" value="Sigma_54_int"/>
</dbReference>